<feature type="compositionally biased region" description="Basic and acidic residues" evidence="1">
    <location>
        <begin position="406"/>
        <end position="439"/>
    </location>
</feature>
<feature type="region of interest" description="Disordered" evidence="1">
    <location>
        <begin position="99"/>
        <end position="149"/>
    </location>
</feature>
<feature type="compositionally biased region" description="Polar residues" evidence="1">
    <location>
        <begin position="293"/>
        <end position="302"/>
    </location>
</feature>
<feature type="compositionally biased region" description="Polar residues" evidence="1">
    <location>
        <begin position="388"/>
        <end position="403"/>
    </location>
</feature>
<sequence length="784" mass="84718">MLFAGRKSLGVRVRERWVAVVRIAPEDLASQCCSPVMFPLHLPTARAAAFVSFRAFRKRPPSGSLLEADHLRVSTDWFALPLKSCSCITPFLLLPCPQISDDEGGKDGTSTPTPRSEPPIQPAASGQPGQEESAEPAEDGAQLGSVGDGVKLGTAGGGALLGSAGDGVQLGSAGDGAQLGTAAELDTHGAAEKEGGGCAKGQVQEQEERGPTAVVVRAANPELCESKDGGGMDAANAEQDGSPEAGKVNGDGEQPEGPKVEGAVAREASALEVSECAAPVDEGQQGSLDGMQAQATGDNSEVSGDAAQQGSQQGYDQQGRTQGGDGEERREEKVLGEVSGKRERKRGRRRSRRRDRDGHQQRGDDEHKTGVSRPDADGSGMQGGIGVHSQQQHVGTSNGSSVHAPTEGRRAGSESHQHEDNSLKNSEPSRRTPQRRRDGSFANDVWRPSDVALTPGSEGYEPHRQSRQHRDDTTTRSGMPPRPSPRMRNDAWEGMVSSLQCGAQARAGSRERQRYPNDVWKRTSPSPRGAPGGQRRDDRLETNSNRSQDEALGRRSPYAASPRQRQDGFMDGRQHWDGTYAKGRQSPYNASPRQRQDRRWEKKGHHDEAFAYGRQSPLPSAHGRQSPYLPSPGRQSPFPSSPGRQSPYPPSPGRRSPYPYAQGQVRQDARKPERQDSACSEGWTKVKPRRRRNNRGSKRSQVQGRVETERRVVAPPEHTWARYSTVGHRSRQEESARAVARPETEAHRRHREKVAQEAAARAQQHGQVAQHNGLGGGHNGALAS</sequence>
<reference evidence="2" key="1">
    <citation type="submission" date="2020-12" db="EMBL/GenBank/DDBJ databases">
        <authorList>
            <person name="Iha C."/>
        </authorList>
    </citation>
    <scope>NUCLEOTIDE SEQUENCE</scope>
</reference>
<feature type="compositionally biased region" description="Basic and acidic residues" evidence="1">
    <location>
        <begin position="508"/>
        <end position="521"/>
    </location>
</feature>
<feature type="compositionally biased region" description="Gly residues" evidence="1">
    <location>
        <begin position="773"/>
        <end position="784"/>
    </location>
</feature>
<name>A0A8S1IKV2_9CHLO</name>
<feature type="compositionally biased region" description="Basic and acidic residues" evidence="1">
    <location>
        <begin position="730"/>
        <end position="746"/>
    </location>
</feature>
<feature type="compositionally biased region" description="Basic and acidic residues" evidence="1">
    <location>
        <begin position="326"/>
        <end position="341"/>
    </location>
</feature>
<feature type="compositionally biased region" description="Basic residues" evidence="1">
    <location>
        <begin position="686"/>
        <end position="698"/>
    </location>
</feature>
<proteinExistence type="predicted"/>
<dbReference type="EMBL" id="CAJHUC010000360">
    <property type="protein sequence ID" value="CAD7695570.1"/>
    <property type="molecule type" value="Genomic_DNA"/>
</dbReference>
<organism evidence="2 3">
    <name type="scientific">Ostreobium quekettii</name>
    <dbReference type="NCBI Taxonomy" id="121088"/>
    <lineage>
        <taxon>Eukaryota</taxon>
        <taxon>Viridiplantae</taxon>
        <taxon>Chlorophyta</taxon>
        <taxon>core chlorophytes</taxon>
        <taxon>Ulvophyceae</taxon>
        <taxon>TCBD clade</taxon>
        <taxon>Bryopsidales</taxon>
        <taxon>Ostreobineae</taxon>
        <taxon>Ostreobiaceae</taxon>
        <taxon>Ostreobium</taxon>
    </lineage>
</organism>
<evidence type="ECO:0000313" key="3">
    <source>
        <dbReference type="Proteomes" id="UP000708148"/>
    </source>
</evidence>
<accession>A0A8S1IKV2</accession>
<protein>
    <submittedName>
        <fullName evidence="2">Uncharacterized protein</fullName>
    </submittedName>
</protein>
<feature type="compositionally biased region" description="Basic and acidic residues" evidence="1">
    <location>
        <begin position="594"/>
        <end position="609"/>
    </location>
</feature>
<feature type="compositionally biased region" description="Basic and acidic residues" evidence="1">
    <location>
        <begin position="354"/>
        <end position="369"/>
    </location>
</feature>
<feature type="compositionally biased region" description="Basic and acidic residues" evidence="1">
    <location>
        <begin position="460"/>
        <end position="474"/>
    </location>
</feature>
<feature type="compositionally biased region" description="Basic and acidic residues" evidence="1">
    <location>
        <begin position="534"/>
        <end position="553"/>
    </location>
</feature>
<feature type="compositionally biased region" description="Basic residues" evidence="1">
    <location>
        <begin position="342"/>
        <end position="353"/>
    </location>
</feature>
<keyword evidence="3" id="KW-1185">Reference proteome</keyword>
<feature type="compositionally biased region" description="Basic and acidic residues" evidence="1">
    <location>
        <begin position="564"/>
        <end position="576"/>
    </location>
</feature>
<dbReference type="Proteomes" id="UP000708148">
    <property type="component" value="Unassembled WGS sequence"/>
</dbReference>
<gene>
    <name evidence="2" type="ORF">OSTQU699_LOCUS931</name>
</gene>
<dbReference type="AlphaFoldDB" id="A0A8S1IKV2"/>
<evidence type="ECO:0000313" key="2">
    <source>
        <dbReference type="EMBL" id="CAD7695570.1"/>
    </source>
</evidence>
<comment type="caution">
    <text evidence="2">The sequence shown here is derived from an EMBL/GenBank/DDBJ whole genome shotgun (WGS) entry which is preliminary data.</text>
</comment>
<feature type="region of interest" description="Disordered" evidence="1">
    <location>
        <begin position="191"/>
        <end position="784"/>
    </location>
</feature>
<feature type="compositionally biased region" description="Low complexity" evidence="1">
    <location>
        <begin position="303"/>
        <end position="319"/>
    </location>
</feature>
<evidence type="ECO:0000256" key="1">
    <source>
        <dbReference type="SAM" id="MobiDB-lite"/>
    </source>
</evidence>
<feature type="compositionally biased region" description="Basic and acidic residues" evidence="1">
    <location>
        <begin position="667"/>
        <end position="676"/>
    </location>
</feature>